<organism evidence="8 9">
    <name type="scientific">Tigheibacillus halophilus</name>
    <dbReference type="NCBI Taxonomy" id="361280"/>
    <lineage>
        <taxon>Bacteria</taxon>
        <taxon>Bacillati</taxon>
        <taxon>Bacillota</taxon>
        <taxon>Bacilli</taxon>
        <taxon>Bacillales</taxon>
        <taxon>Bacillaceae</taxon>
        <taxon>Tigheibacillus</taxon>
    </lineage>
</organism>
<proteinExistence type="inferred from homology"/>
<comment type="subcellular location">
    <subcellularLocation>
        <location evidence="1">Cell membrane</location>
        <topology evidence="1">Multi-pass membrane protein</topology>
    </subcellularLocation>
</comment>
<comment type="similarity">
    <text evidence="2">Belongs to the chromate ion transporter (CHR) (TC 2.A.51) family.</text>
</comment>
<sequence>MNTYKEKPWVQGMARGVLPIAGVMIGVLAWDFVKKSKTGLGWLMTIIYLVISFVVMELLGIHPAILIVAFIIVAMFSRKKKSDQAGER</sequence>
<evidence type="ECO:0000256" key="7">
    <source>
        <dbReference type="SAM" id="Phobius"/>
    </source>
</evidence>
<keyword evidence="9" id="KW-1185">Reference proteome</keyword>
<evidence type="ECO:0000256" key="5">
    <source>
        <dbReference type="ARBA" id="ARBA00022989"/>
    </source>
</evidence>
<dbReference type="Proteomes" id="UP001281447">
    <property type="component" value="Unassembled WGS sequence"/>
</dbReference>
<evidence type="ECO:0000313" key="8">
    <source>
        <dbReference type="EMBL" id="MDY0393321.1"/>
    </source>
</evidence>
<feature type="transmembrane region" description="Helical" evidence="7">
    <location>
        <begin position="12"/>
        <end position="33"/>
    </location>
</feature>
<keyword evidence="3" id="KW-1003">Cell membrane</keyword>
<evidence type="ECO:0000313" key="9">
    <source>
        <dbReference type="Proteomes" id="UP001281447"/>
    </source>
</evidence>
<name>A0ABU5C1Z7_9BACI</name>
<feature type="transmembrane region" description="Helical" evidence="7">
    <location>
        <begin position="45"/>
        <end position="76"/>
    </location>
</feature>
<gene>
    <name evidence="8" type="ORF">RWE15_01355</name>
</gene>
<dbReference type="EMBL" id="JAWDIP010000003">
    <property type="protein sequence ID" value="MDY0393321.1"/>
    <property type="molecule type" value="Genomic_DNA"/>
</dbReference>
<evidence type="ECO:0000256" key="3">
    <source>
        <dbReference type="ARBA" id="ARBA00022475"/>
    </source>
</evidence>
<protein>
    <submittedName>
        <fullName evidence="8">Uncharacterized protein</fullName>
    </submittedName>
</protein>
<dbReference type="InterPro" id="IPR003370">
    <property type="entry name" value="Chromate_transpt"/>
</dbReference>
<evidence type="ECO:0000256" key="1">
    <source>
        <dbReference type="ARBA" id="ARBA00004651"/>
    </source>
</evidence>
<evidence type="ECO:0000256" key="6">
    <source>
        <dbReference type="ARBA" id="ARBA00023136"/>
    </source>
</evidence>
<accession>A0ABU5C1Z7</accession>
<keyword evidence="5 7" id="KW-1133">Transmembrane helix</keyword>
<comment type="caution">
    <text evidence="8">The sequence shown here is derived from an EMBL/GenBank/DDBJ whole genome shotgun (WGS) entry which is preliminary data.</text>
</comment>
<evidence type="ECO:0000256" key="2">
    <source>
        <dbReference type="ARBA" id="ARBA00005262"/>
    </source>
</evidence>
<dbReference type="Pfam" id="PF02417">
    <property type="entry name" value="Chromate_transp"/>
    <property type="match status" value="1"/>
</dbReference>
<keyword evidence="6 7" id="KW-0472">Membrane</keyword>
<reference evidence="8 9" key="1">
    <citation type="submission" date="2023-10" db="EMBL/GenBank/DDBJ databases">
        <title>Virgibacillus halophilus 5B73C genome.</title>
        <authorList>
            <person name="Miliotis G."/>
            <person name="Sengupta P."/>
            <person name="Hameed A."/>
            <person name="Chuvochina M."/>
            <person name="Mcdonagh F."/>
            <person name="Simpson A.C."/>
            <person name="Singh N.K."/>
            <person name="Rekha P.D."/>
            <person name="Raman K."/>
            <person name="Hugenholtz P."/>
            <person name="Venkateswaran K."/>
        </authorList>
    </citation>
    <scope>NUCLEOTIDE SEQUENCE [LARGE SCALE GENOMIC DNA]</scope>
    <source>
        <strain evidence="8 9">5B73C</strain>
    </source>
</reference>
<keyword evidence="4 7" id="KW-0812">Transmembrane</keyword>
<evidence type="ECO:0000256" key="4">
    <source>
        <dbReference type="ARBA" id="ARBA00022692"/>
    </source>
</evidence>